<dbReference type="PANTHER" id="PTHR23137:SF36">
    <property type="entry name" value="VESICLE TRANSPORT PROTEIN SFT2C"/>
    <property type="match status" value="1"/>
</dbReference>
<keyword evidence="10" id="KW-1185">Reference proteome</keyword>
<dbReference type="OMA" id="CVREAIW"/>
<dbReference type="Proteomes" id="UP000001396">
    <property type="component" value="Unassembled WGS sequence"/>
</dbReference>
<dbReference type="AlphaFoldDB" id="D3B9X2"/>
<sequence length="208" mass="23047">MSGSTNSYSLDNLEFKTNQSFLSSTAGSIGSETTQYWNDISESGGSMFSKISGKITSVIPGINNANKPNQQPTFYEEVQQQTSFSYIQRLTLFAITLLIGIALIVMSTFFVFSPRTFAKLYTLGSLSVIVGLIVLVGLKKQFENITSSKERLYSSLIYLVSIVGTLYCALSLQSTFLSMFMVVLQFLSVVWYSLSYIPFGQAILQKII</sequence>
<keyword evidence="2 8" id="KW-0813">Transport</keyword>
<keyword evidence="5 8" id="KW-1133">Transmembrane helix</keyword>
<dbReference type="GO" id="GO:0005737">
    <property type="term" value="C:cytoplasm"/>
    <property type="evidence" value="ECO:0007669"/>
    <property type="project" value="UniProtKB-ARBA"/>
</dbReference>
<evidence type="ECO:0000313" key="9">
    <source>
        <dbReference type="EMBL" id="EFA81359.1"/>
    </source>
</evidence>
<evidence type="ECO:0000256" key="8">
    <source>
        <dbReference type="RuleBase" id="RU363111"/>
    </source>
</evidence>
<keyword evidence="3 8" id="KW-0812">Transmembrane</keyword>
<comment type="subcellular location">
    <subcellularLocation>
        <location evidence="1 8">Membrane</location>
        <topology evidence="1 8">Multi-pass membrane protein</topology>
    </subcellularLocation>
</comment>
<accession>D3B9X2</accession>
<dbReference type="GO" id="GO:0016020">
    <property type="term" value="C:membrane"/>
    <property type="evidence" value="ECO:0007669"/>
    <property type="project" value="UniProtKB-SubCell"/>
</dbReference>
<protein>
    <recommendedName>
        <fullName evidence="8">Vesicle transport protein</fullName>
    </recommendedName>
</protein>
<dbReference type="GO" id="GO:0012505">
    <property type="term" value="C:endomembrane system"/>
    <property type="evidence" value="ECO:0007669"/>
    <property type="project" value="UniProtKB-ARBA"/>
</dbReference>
<dbReference type="GeneID" id="31360827"/>
<dbReference type="InterPro" id="IPR011691">
    <property type="entry name" value="Vesicle_transpt_SFT2"/>
</dbReference>
<dbReference type="PANTHER" id="PTHR23137">
    <property type="entry name" value="VESICLE TRANSPORT PROTEIN-RELATED"/>
    <property type="match status" value="1"/>
</dbReference>
<feature type="transmembrane region" description="Helical" evidence="8">
    <location>
        <begin position="150"/>
        <end position="172"/>
    </location>
</feature>
<evidence type="ECO:0000256" key="7">
    <source>
        <dbReference type="ARBA" id="ARBA00025800"/>
    </source>
</evidence>
<evidence type="ECO:0000256" key="4">
    <source>
        <dbReference type="ARBA" id="ARBA00022927"/>
    </source>
</evidence>
<dbReference type="Pfam" id="PF04178">
    <property type="entry name" value="Got1"/>
    <property type="match status" value="1"/>
</dbReference>
<evidence type="ECO:0000313" key="10">
    <source>
        <dbReference type="Proteomes" id="UP000001396"/>
    </source>
</evidence>
<keyword evidence="6 8" id="KW-0472">Membrane</keyword>
<evidence type="ECO:0000256" key="2">
    <source>
        <dbReference type="ARBA" id="ARBA00022448"/>
    </source>
</evidence>
<evidence type="ECO:0000256" key="6">
    <source>
        <dbReference type="ARBA" id="ARBA00023136"/>
    </source>
</evidence>
<evidence type="ECO:0000256" key="5">
    <source>
        <dbReference type="ARBA" id="ARBA00022989"/>
    </source>
</evidence>
<dbReference type="STRING" id="670386.D3B9X2"/>
<comment type="caution">
    <text evidence="9">The sequence shown here is derived from an EMBL/GenBank/DDBJ whole genome shotgun (WGS) entry which is preliminary data.</text>
</comment>
<feature type="transmembrane region" description="Helical" evidence="8">
    <location>
        <begin position="178"/>
        <end position="199"/>
    </location>
</feature>
<comment type="similarity">
    <text evidence="7 8">Belongs to the SFT2 family.</text>
</comment>
<organism evidence="9 10">
    <name type="scientific">Heterostelium pallidum (strain ATCC 26659 / Pp 5 / PN500)</name>
    <name type="common">Cellular slime mold</name>
    <name type="synonym">Polysphondylium pallidum</name>
    <dbReference type="NCBI Taxonomy" id="670386"/>
    <lineage>
        <taxon>Eukaryota</taxon>
        <taxon>Amoebozoa</taxon>
        <taxon>Evosea</taxon>
        <taxon>Eumycetozoa</taxon>
        <taxon>Dictyostelia</taxon>
        <taxon>Acytosteliales</taxon>
        <taxon>Acytosteliaceae</taxon>
        <taxon>Heterostelium</taxon>
    </lineage>
</organism>
<dbReference type="GO" id="GO:0015031">
    <property type="term" value="P:protein transport"/>
    <property type="evidence" value="ECO:0007669"/>
    <property type="project" value="UniProtKB-KW"/>
</dbReference>
<dbReference type="RefSeq" id="XP_020433477.1">
    <property type="nucleotide sequence ID" value="XM_020576228.1"/>
</dbReference>
<evidence type="ECO:0000256" key="3">
    <source>
        <dbReference type="ARBA" id="ARBA00022692"/>
    </source>
</evidence>
<gene>
    <name evidence="9" type="ORF">PPL_05342</name>
</gene>
<dbReference type="GO" id="GO:0016192">
    <property type="term" value="P:vesicle-mediated transport"/>
    <property type="evidence" value="ECO:0007669"/>
    <property type="project" value="InterPro"/>
</dbReference>
<evidence type="ECO:0000256" key="1">
    <source>
        <dbReference type="ARBA" id="ARBA00004141"/>
    </source>
</evidence>
<feature type="transmembrane region" description="Helical" evidence="8">
    <location>
        <begin position="118"/>
        <end position="138"/>
    </location>
</feature>
<comment type="function">
    <text evidence="8">May be involved in fusion of retrograde transport vesicles derived from an endocytic compartment with the Golgi complex.</text>
</comment>
<dbReference type="InParanoid" id="D3B9X2"/>
<dbReference type="FunCoup" id="D3B9X2">
    <property type="interactions" value="35"/>
</dbReference>
<dbReference type="EMBL" id="ADBJ01000025">
    <property type="protein sequence ID" value="EFA81359.1"/>
    <property type="molecule type" value="Genomic_DNA"/>
</dbReference>
<keyword evidence="4 8" id="KW-0653">Protein transport</keyword>
<proteinExistence type="inferred from homology"/>
<reference evidence="9 10" key="1">
    <citation type="journal article" date="2011" name="Genome Res.">
        <title>Phylogeny-wide analysis of social amoeba genomes highlights ancient origins for complex intercellular communication.</title>
        <authorList>
            <person name="Heidel A.J."/>
            <person name="Lawal H.M."/>
            <person name="Felder M."/>
            <person name="Schilde C."/>
            <person name="Helps N.R."/>
            <person name="Tunggal B."/>
            <person name="Rivero F."/>
            <person name="John U."/>
            <person name="Schleicher M."/>
            <person name="Eichinger L."/>
            <person name="Platzer M."/>
            <person name="Noegel A.A."/>
            <person name="Schaap P."/>
            <person name="Gloeckner G."/>
        </authorList>
    </citation>
    <scope>NUCLEOTIDE SEQUENCE [LARGE SCALE GENOMIC DNA]</scope>
    <source>
        <strain evidence="10">ATCC 26659 / Pp 5 / PN500</strain>
    </source>
</reference>
<feature type="transmembrane region" description="Helical" evidence="8">
    <location>
        <begin position="90"/>
        <end position="112"/>
    </location>
</feature>
<dbReference type="InterPro" id="IPR007305">
    <property type="entry name" value="Vesicle_transpt_Got1/SFT2"/>
</dbReference>
<name>D3B9X2_HETP5</name>